<feature type="transmembrane region" description="Helical" evidence="19">
    <location>
        <begin position="114"/>
        <end position="132"/>
    </location>
</feature>
<feature type="transmembrane region" description="Helical" evidence="19">
    <location>
        <begin position="47"/>
        <end position="66"/>
    </location>
</feature>
<comment type="pathway">
    <text evidence="4">Lipid metabolism.</text>
</comment>
<proteinExistence type="inferred from homology"/>
<keyword evidence="12 18" id="KW-0548">Nucleotidyltransferase</keyword>
<feature type="transmembrane region" description="Helical" evidence="19">
    <location>
        <begin position="138"/>
        <end position="160"/>
    </location>
</feature>
<organism evidence="20 21">
    <name type="scientific">Tumebacillus flagellatus</name>
    <dbReference type="NCBI Taxonomy" id="1157490"/>
    <lineage>
        <taxon>Bacteria</taxon>
        <taxon>Bacillati</taxon>
        <taxon>Bacillota</taxon>
        <taxon>Bacilli</taxon>
        <taxon>Bacillales</taxon>
        <taxon>Alicyclobacillaceae</taxon>
        <taxon>Tumebacillus</taxon>
    </lineage>
</organism>
<evidence type="ECO:0000256" key="16">
    <source>
        <dbReference type="ARBA" id="ARBA00023209"/>
    </source>
</evidence>
<evidence type="ECO:0000256" key="9">
    <source>
        <dbReference type="ARBA" id="ARBA00022516"/>
    </source>
</evidence>
<dbReference type="AlphaFoldDB" id="A0A074MAL4"/>
<feature type="transmembrane region" description="Helical" evidence="19">
    <location>
        <begin position="181"/>
        <end position="201"/>
    </location>
</feature>
<evidence type="ECO:0000256" key="11">
    <source>
        <dbReference type="ARBA" id="ARBA00022692"/>
    </source>
</evidence>
<evidence type="ECO:0000256" key="6">
    <source>
        <dbReference type="ARBA" id="ARBA00012487"/>
    </source>
</evidence>
<comment type="subcellular location">
    <subcellularLocation>
        <location evidence="2">Cell membrane</location>
        <topology evidence="2">Multi-pass membrane protein</topology>
    </subcellularLocation>
</comment>
<dbReference type="EMBL" id="JMIR01000016">
    <property type="protein sequence ID" value="KEO82967.1"/>
    <property type="molecule type" value="Genomic_DNA"/>
</dbReference>
<evidence type="ECO:0000256" key="18">
    <source>
        <dbReference type="RuleBase" id="RU003938"/>
    </source>
</evidence>
<comment type="similarity">
    <text evidence="5 18">Belongs to the CDS family.</text>
</comment>
<reference evidence="20 21" key="1">
    <citation type="journal article" date="2013" name="Int. J. Syst. Evol. Microbiol.">
        <title>Tumebacillus flagellatus sp. nov., an alpha-amylase/pullulanase-producing bacterium isolated from cassava wastewater.</title>
        <authorList>
            <person name="Wang Q."/>
            <person name="Xie N."/>
            <person name="Qin Y."/>
            <person name="Shen N."/>
            <person name="Zhu J."/>
            <person name="Mi H."/>
            <person name="Huang R."/>
        </authorList>
    </citation>
    <scope>NUCLEOTIDE SEQUENCE [LARGE SCALE GENOMIC DNA]</scope>
    <source>
        <strain evidence="20 21">GST4</strain>
    </source>
</reference>
<dbReference type="PANTHER" id="PTHR46382">
    <property type="entry name" value="PHOSPHATIDATE CYTIDYLYLTRANSFERASE"/>
    <property type="match status" value="1"/>
</dbReference>
<dbReference type="GO" id="GO:0004605">
    <property type="term" value="F:phosphatidate cytidylyltransferase activity"/>
    <property type="evidence" value="ECO:0007669"/>
    <property type="project" value="UniProtKB-EC"/>
</dbReference>
<dbReference type="STRING" id="1157490.EL26_12790"/>
<evidence type="ECO:0000256" key="2">
    <source>
        <dbReference type="ARBA" id="ARBA00004651"/>
    </source>
</evidence>
<evidence type="ECO:0000256" key="4">
    <source>
        <dbReference type="ARBA" id="ARBA00005189"/>
    </source>
</evidence>
<feature type="transmembrane region" description="Helical" evidence="19">
    <location>
        <begin position="6"/>
        <end position="35"/>
    </location>
</feature>
<evidence type="ECO:0000256" key="3">
    <source>
        <dbReference type="ARBA" id="ARBA00005119"/>
    </source>
</evidence>
<dbReference type="GO" id="GO:0016024">
    <property type="term" value="P:CDP-diacylglycerol biosynthetic process"/>
    <property type="evidence" value="ECO:0007669"/>
    <property type="project" value="UniProtKB-UniPathway"/>
</dbReference>
<evidence type="ECO:0000313" key="21">
    <source>
        <dbReference type="Proteomes" id="UP000027931"/>
    </source>
</evidence>
<keyword evidence="14" id="KW-0443">Lipid metabolism</keyword>
<keyword evidence="11 18" id="KW-0812">Transmembrane</keyword>
<evidence type="ECO:0000256" key="14">
    <source>
        <dbReference type="ARBA" id="ARBA00023098"/>
    </source>
</evidence>
<keyword evidence="8" id="KW-1003">Cell membrane</keyword>
<dbReference type="eggNOG" id="COG4589">
    <property type="taxonomic scope" value="Bacteria"/>
</dbReference>
<evidence type="ECO:0000256" key="17">
    <source>
        <dbReference type="ARBA" id="ARBA00023264"/>
    </source>
</evidence>
<keyword evidence="17" id="KW-1208">Phospholipid metabolism</keyword>
<evidence type="ECO:0000256" key="12">
    <source>
        <dbReference type="ARBA" id="ARBA00022695"/>
    </source>
</evidence>
<gene>
    <name evidence="20" type="ORF">EL26_12790</name>
</gene>
<evidence type="ECO:0000256" key="15">
    <source>
        <dbReference type="ARBA" id="ARBA00023136"/>
    </source>
</evidence>
<dbReference type="Proteomes" id="UP000027931">
    <property type="component" value="Unassembled WGS sequence"/>
</dbReference>
<keyword evidence="9" id="KW-0444">Lipid biosynthesis</keyword>
<evidence type="ECO:0000256" key="19">
    <source>
        <dbReference type="SAM" id="Phobius"/>
    </source>
</evidence>
<evidence type="ECO:0000256" key="1">
    <source>
        <dbReference type="ARBA" id="ARBA00001698"/>
    </source>
</evidence>
<evidence type="ECO:0000256" key="5">
    <source>
        <dbReference type="ARBA" id="ARBA00010185"/>
    </source>
</evidence>
<evidence type="ECO:0000256" key="10">
    <source>
        <dbReference type="ARBA" id="ARBA00022679"/>
    </source>
</evidence>
<evidence type="ECO:0000256" key="8">
    <source>
        <dbReference type="ARBA" id="ARBA00022475"/>
    </source>
</evidence>
<dbReference type="PROSITE" id="PS01315">
    <property type="entry name" value="CDS"/>
    <property type="match status" value="1"/>
</dbReference>
<keyword evidence="10 18" id="KW-0808">Transferase</keyword>
<feature type="transmembrane region" description="Helical" evidence="19">
    <location>
        <begin position="86"/>
        <end position="102"/>
    </location>
</feature>
<dbReference type="UniPathway" id="UPA00557">
    <property type="reaction ID" value="UER00614"/>
</dbReference>
<dbReference type="PANTHER" id="PTHR46382:SF1">
    <property type="entry name" value="PHOSPHATIDATE CYTIDYLYLTRANSFERASE"/>
    <property type="match status" value="1"/>
</dbReference>
<comment type="pathway">
    <text evidence="3 18">Phospholipid metabolism; CDP-diacylglycerol biosynthesis; CDP-diacylglycerol from sn-glycerol 3-phosphate: step 3/3.</text>
</comment>
<sequence>MGQRVVTGIIGGAIFLGAVWYGGFPFALLIALMAVVGFSELVRMRGWSLFSGPALIGYVVTLMWLLGSLLQPFAGTWMPSGDTLSSLWLLLALFVFLSVSVVSKNKFTFQDMTYLFAGTLYVGLTLHSALLLRTNEQLGLAYFLFVLLTIWTTDTAAYFVGRTLKGPKLWPAISPNKTVSGSLGGVVGALAVGLIFAQVMGFSMGPWMLLAALLSVFGQFGDFVESGLKRALDVKDSGTILPGHGGVLDRFDSFLFTAPIAYYGILLILSQ</sequence>
<dbReference type="Pfam" id="PF01148">
    <property type="entry name" value="CTP_transf_1"/>
    <property type="match status" value="1"/>
</dbReference>
<dbReference type="EC" id="2.7.7.41" evidence="6 18"/>
<comment type="caution">
    <text evidence="20">The sequence shown here is derived from an EMBL/GenBank/DDBJ whole genome shotgun (WGS) entry which is preliminary data.</text>
</comment>
<accession>A0A074MAL4</accession>
<keyword evidence="16" id="KW-0594">Phospholipid biosynthesis</keyword>
<evidence type="ECO:0000313" key="20">
    <source>
        <dbReference type="EMBL" id="KEO82967.1"/>
    </source>
</evidence>
<evidence type="ECO:0000256" key="13">
    <source>
        <dbReference type="ARBA" id="ARBA00022989"/>
    </source>
</evidence>
<keyword evidence="15 19" id="KW-0472">Membrane</keyword>
<evidence type="ECO:0000256" key="7">
    <source>
        <dbReference type="ARBA" id="ARBA00019373"/>
    </source>
</evidence>
<protein>
    <recommendedName>
        <fullName evidence="7 18">Phosphatidate cytidylyltransferase</fullName>
        <ecNumber evidence="6 18">2.7.7.41</ecNumber>
    </recommendedName>
</protein>
<comment type="catalytic activity">
    <reaction evidence="1 18">
        <text>a 1,2-diacyl-sn-glycero-3-phosphate + CTP + H(+) = a CDP-1,2-diacyl-sn-glycerol + diphosphate</text>
        <dbReference type="Rhea" id="RHEA:16229"/>
        <dbReference type="ChEBI" id="CHEBI:15378"/>
        <dbReference type="ChEBI" id="CHEBI:33019"/>
        <dbReference type="ChEBI" id="CHEBI:37563"/>
        <dbReference type="ChEBI" id="CHEBI:58332"/>
        <dbReference type="ChEBI" id="CHEBI:58608"/>
        <dbReference type="EC" id="2.7.7.41"/>
    </reaction>
</comment>
<dbReference type="GO" id="GO:0005886">
    <property type="term" value="C:plasma membrane"/>
    <property type="evidence" value="ECO:0007669"/>
    <property type="project" value="UniProtKB-SubCell"/>
</dbReference>
<name>A0A074MAL4_9BACL</name>
<keyword evidence="21" id="KW-1185">Reference proteome</keyword>
<keyword evidence="13 19" id="KW-1133">Transmembrane helix</keyword>
<dbReference type="InterPro" id="IPR000374">
    <property type="entry name" value="PC_trans"/>
</dbReference>